<sequence>MRDQSTDREGNGLSIIGGPSLELNRSRSSQFSCLGSGIPWRVGGFGSKVIKCGAGSSLSTSSGKDGLDREAMPTLLVTTKRRKSGRRDLNPQLQPRQGYALPLSYFRQQRAAIGASCKESWSRVELGRPSFHSRNGSECTARSDKLLPRLAAVASVFEVKSFPKTAPLILRESKQIRELKHEFPACLEFSFLSRPSPERPAYPACAFPPLIQSLACECSHSPKKGEMRESSAPVHVTNRTSLGPEFCEPPDLDQDLHYVLFAWLYKEHARGGYYAHRALASPPELRYRFAQLLRVPRILNHHVAAKNTVGCIPSLARLRPISMEESSVSNLVLSTGSNHYVIHVPAHPIHVTRTCNKPSFQTILLQGIFGYQFEGSPGSYSYWRRESLTARRLKHSALISDLLGPKQRIDFANLSLTEVNILTELERAYLEYRSRFTHALWNLLRKASLSQKIKEGSRKPYKEYR</sequence>
<dbReference type="EMBL" id="JAYMYR010000003">
    <property type="protein sequence ID" value="KAK7373307.1"/>
    <property type="molecule type" value="Genomic_DNA"/>
</dbReference>
<dbReference type="Proteomes" id="UP001374584">
    <property type="component" value="Unassembled WGS sequence"/>
</dbReference>
<organism evidence="1 2">
    <name type="scientific">Phaseolus coccineus</name>
    <name type="common">Scarlet runner bean</name>
    <name type="synonym">Phaseolus multiflorus</name>
    <dbReference type="NCBI Taxonomy" id="3886"/>
    <lineage>
        <taxon>Eukaryota</taxon>
        <taxon>Viridiplantae</taxon>
        <taxon>Streptophyta</taxon>
        <taxon>Embryophyta</taxon>
        <taxon>Tracheophyta</taxon>
        <taxon>Spermatophyta</taxon>
        <taxon>Magnoliopsida</taxon>
        <taxon>eudicotyledons</taxon>
        <taxon>Gunneridae</taxon>
        <taxon>Pentapetalae</taxon>
        <taxon>rosids</taxon>
        <taxon>fabids</taxon>
        <taxon>Fabales</taxon>
        <taxon>Fabaceae</taxon>
        <taxon>Papilionoideae</taxon>
        <taxon>50 kb inversion clade</taxon>
        <taxon>NPAAA clade</taxon>
        <taxon>indigoferoid/millettioid clade</taxon>
        <taxon>Phaseoleae</taxon>
        <taxon>Phaseolus</taxon>
    </lineage>
</organism>
<evidence type="ECO:0000313" key="2">
    <source>
        <dbReference type="Proteomes" id="UP001374584"/>
    </source>
</evidence>
<dbReference type="AlphaFoldDB" id="A0AAN9RJ74"/>
<keyword evidence="2" id="KW-1185">Reference proteome</keyword>
<comment type="caution">
    <text evidence="1">The sequence shown here is derived from an EMBL/GenBank/DDBJ whole genome shotgun (WGS) entry which is preliminary data.</text>
</comment>
<proteinExistence type="predicted"/>
<evidence type="ECO:0000313" key="1">
    <source>
        <dbReference type="EMBL" id="KAK7373307.1"/>
    </source>
</evidence>
<protein>
    <submittedName>
        <fullName evidence="1">Uncharacterized protein</fullName>
    </submittedName>
</protein>
<name>A0AAN9RJ74_PHACN</name>
<reference evidence="1 2" key="1">
    <citation type="submission" date="2024-01" db="EMBL/GenBank/DDBJ databases">
        <title>The genomes of 5 underutilized Papilionoideae crops provide insights into root nodulation and disease resistanc.</title>
        <authorList>
            <person name="Jiang F."/>
        </authorList>
    </citation>
    <scope>NUCLEOTIDE SEQUENCE [LARGE SCALE GENOMIC DNA]</scope>
    <source>
        <strain evidence="1">JINMINGXINNONG_FW02</strain>
        <tissue evidence="1">Leaves</tissue>
    </source>
</reference>
<dbReference type="AntiFam" id="ANF00011">
    <property type="entry name" value="tRNA translation"/>
</dbReference>
<accession>A0AAN9RJ74</accession>
<gene>
    <name evidence="1" type="ORF">VNO80_06709</name>
</gene>